<name>A0A5S9M4B5_BACIA</name>
<organism evidence="1 2">
    <name type="scientific">Bacillus safensis</name>
    <dbReference type="NCBI Taxonomy" id="561879"/>
    <lineage>
        <taxon>Bacteria</taxon>
        <taxon>Bacillati</taxon>
        <taxon>Bacillota</taxon>
        <taxon>Bacilli</taxon>
        <taxon>Bacillales</taxon>
        <taxon>Bacillaceae</taxon>
        <taxon>Bacillus</taxon>
    </lineage>
</organism>
<gene>
    <name evidence="1" type="ORF">BsIDN1_03670</name>
</gene>
<sequence>MTLHHYIGSNKELPLGTIGQNPTYKPFSELNINMFDKKKKKSQKPIKKKNF</sequence>
<evidence type="ECO:0000313" key="1">
    <source>
        <dbReference type="EMBL" id="BBP86749.1"/>
    </source>
</evidence>
<dbReference type="Proteomes" id="UP000464658">
    <property type="component" value="Chromosome"/>
</dbReference>
<evidence type="ECO:0000313" key="2">
    <source>
        <dbReference type="Proteomes" id="UP000464658"/>
    </source>
</evidence>
<accession>A0A5S9M4B5</accession>
<reference evidence="1 2" key="1">
    <citation type="submission" date="2019-12" db="EMBL/GenBank/DDBJ databases">
        <title>Full genome sequence of a Bacillus safensis strain isolated from commercially available natto in Indonesia.</title>
        <authorList>
            <person name="Yoshida M."/>
            <person name="Uomi M."/>
            <person name="Waturangi D."/>
            <person name="Ekaputri J.J."/>
            <person name="Setiamarga D.H.E."/>
        </authorList>
    </citation>
    <scope>NUCLEOTIDE SEQUENCE [LARGE SCALE GENOMIC DNA]</scope>
    <source>
        <strain evidence="1 2">IDN1</strain>
    </source>
</reference>
<protein>
    <submittedName>
        <fullName evidence="1">Uncharacterized protein</fullName>
    </submittedName>
</protein>
<dbReference type="EMBL" id="AP021906">
    <property type="protein sequence ID" value="BBP86749.1"/>
    <property type="molecule type" value="Genomic_DNA"/>
</dbReference>
<proteinExistence type="predicted"/>
<dbReference type="AlphaFoldDB" id="A0A5S9M4B5"/>